<reference evidence="1" key="1">
    <citation type="submission" date="2016-10" db="EMBL/GenBank/DDBJ databases">
        <authorList>
            <person name="de Groot N.N."/>
        </authorList>
    </citation>
    <scope>NUCLEOTIDE SEQUENCE</scope>
</reference>
<dbReference type="Pfam" id="PF02321">
    <property type="entry name" value="OEP"/>
    <property type="match status" value="1"/>
</dbReference>
<dbReference type="PANTHER" id="PTHR30203">
    <property type="entry name" value="OUTER MEMBRANE CATION EFFLUX PROTEIN"/>
    <property type="match status" value="1"/>
</dbReference>
<accession>A0A1W1D0G9</accession>
<sequence>MNPKSILLFFFISLSLYAQSLQELIDYSKQNNYQMQILQEESEIIEREADIVRAWADPVLKAGINDVQAVRPFSRNEEAMQNQFISLSQAIPLNNRLELASDVEKEKLVVLEHKKEILNVNIAFGVKKAFIEAQYAKSNLRILDDYINFLKTPMNLLVNLSAVERNSVEKYIKTQLLQKNYQLQREAWLRNIEIAKERIELIGNIKIDDFSDEVMLKNYHYKTVEELLSILEMNSPELHMRDALKNVANKDIELARAKEQADFTVTGGYYQRFDRNDYVSIAVSFPLYINKKQKNQTVQAMKKSNIQNITYEQTRVQLEQGLKITFHKLQSLYDEVEILEQSSVKINQLIANAKSELASGGSLVHYFELFTQRVNNKLSINKKRLAIALNENQIDQLLGVAQ</sequence>
<proteinExistence type="predicted"/>
<dbReference type="GO" id="GO:0015562">
    <property type="term" value="F:efflux transmembrane transporter activity"/>
    <property type="evidence" value="ECO:0007669"/>
    <property type="project" value="InterPro"/>
</dbReference>
<dbReference type="SUPFAM" id="SSF56954">
    <property type="entry name" value="Outer membrane efflux proteins (OEP)"/>
    <property type="match status" value="1"/>
</dbReference>
<dbReference type="InterPro" id="IPR003423">
    <property type="entry name" value="OMP_efflux"/>
</dbReference>
<dbReference type="InterPro" id="IPR010131">
    <property type="entry name" value="MdtP/NodT-like"/>
</dbReference>
<dbReference type="Gene3D" id="1.20.1600.10">
    <property type="entry name" value="Outer membrane efflux proteins (OEP)"/>
    <property type="match status" value="1"/>
</dbReference>
<dbReference type="EMBL" id="FPHM01000274">
    <property type="protein sequence ID" value="SFV71584.1"/>
    <property type="molecule type" value="Genomic_DNA"/>
</dbReference>
<organism evidence="1">
    <name type="scientific">hydrothermal vent metagenome</name>
    <dbReference type="NCBI Taxonomy" id="652676"/>
    <lineage>
        <taxon>unclassified sequences</taxon>
        <taxon>metagenomes</taxon>
        <taxon>ecological metagenomes</taxon>
    </lineage>
</organism>
<gene>
    <name evidence="1" type="ORF">MNB_SV-13-618</name>
</gene>
<dbReference type="AlphaFoldDB" id="A0A1W1D0G9"/>
<name>A0A1W1D0G9_9ZZZZ</name>
<protein>
    <submittedName>
        <fullName evidence="1">Heavy metal RND efflux outer membrane protein, CzcC family</fullName>
    </submittedName>
</protein>
<evidence type="ECO:0000313" key="1">
    <source>
        <dbReference type="EMBL" id="SFV71584.1"/>
    </source>
</evidence>